<dbReference type="EMBL" id="PGOL01000494">
    <property type="protein sequence ID" value="PKI69540.1"/>
    <property type="molecule type" value="Genomic_DNA"/>
</dbReference>
<protein>
    <submittedName>
        <fullName evidence="1">Uncharacterized protein</fullName>
    </submittedName>
</protein>
<evidence type="ECO:0000313" key="2">
    <source>
        <dbReference type="Proteomes" id="UP000233551"/>
    </source>
</evidence>
<evidence type="ECO:0000313" key="1">
    <source>
        <dbReference type="EMBL" id="PKI69540.1"/>
    </source>
</evidence>
<reference evidence="1 2" key="1">
    <citation type="submission" date="2017-11" db="EMBL/GenBank/DDBJ databases">
        <title>De-novo sequencing of pomegranate (Punica granatum L.) genome.</title>
        <authorList>
            <person name="Akparov Z."/>
            <person name="Amiraslanov A."/>
            <person name="Hajiyeva S."/>
            <person name="Abbasov M."/>
            <person name="Kaur K."/>
            <person name="Hamwieh A."/>
            <person name="Solovyev V."/>
            <person name="Salamov A."/>
            <person name="Braich B."/>
            <person name="Kosarev P."/>
            <person name="Mahmoud A."/>
            <person name="Hajiyev E."/>
            <person name="Babayeva S."/>
            <person name="Izzatullayeva V."/>
            <person name="Mammadov A."/>
            <person name="Mammadov A."/>
            <person name="Sharifova S."/>
            <person name="Ojaghi J."/>
            <person name="Eynullazada K."/>
            <person name="Bayramov B."/>
            <person name="Abdulazimova A."/>
            <person name="Shahmuradov I."/>
        </authorList>
    </citation>
    <scope>NUCLEOTIDE SEQUENCE [LARGE SCALE GENOMIC DNA]</scope>
    <source>
        <strain evidence="2">cv. AG2017</strain>
        <tissue evidence="1">Leaf</tissue>
    </source>
</reference>
<organism evidence="1 2">
    <name type="scientific">Punica granatum</name>
    <name type="common">Pomegranate</name>
    <dbReference type="NCBI Taxonomy" id="22663"/>
    <lineage>
        <taxon>Eukaryota</taxon>
        <taxon>Viridiplantae</taxon>
        <taxon>Streptophyta</taxon>
        <taxon>Embryophyta</taxon>
        <taxon>Tracheophyta</taxon>
        <taxon>Spermatophyta</taxon>
        <taxon>Magnoliopsida</taxon>
        <taxon>eudicotyledons</taxon>
        <taxon>Gunneridae</taxon>
        <taxon>Pentapetalae</taxon>
        <taxon>rosids</taxon>
        <taxon>malvids</taxon>
        <taxon>Myrtales</taxon>
        <taxon>Lythraceae</taxon>
        <taxon>Punica</taxon>
    </lineage>
</organism>
<keyword evidence="2" id="KW-1185">Reference proteome</keyword>
<comment type="caution">
    <text evidence="1">The sequence shown here is derived from an EMBL/GenBank/DDBJ whole genome shotgun (WGS) entry which is preliminary data.</text>
</comment>
<proteinExistence type="predicted"/>
<dbReference type="AlphaFoldDB" id="A0A2I0KMH6"/>
<sequence length="98" mass="11197">MGIGAAPERRQRPPLVRSVRSLLFFPEREVVRVRENSWAFQRVSRAEGVSEECFIAEEKHGKGRNGKEREGCLVLNPVTRVGVKQNEQSCDQWFLGIT</sequence>
<dbReference type="Proteomes" id="UP000233551">
    <property type="component" value="Unassembled WGS sequence"/>
</dbReference>
<name>A0A2I0KMH6_PUNGR</name>
<gene>
    <name evidence="1" type="ORF">CRG98_010068</name>
</gene>
<accession>A0A2I0KMH6</accession>